<gene>
    <name evidence="3" type="ORF">HH215_12040</name>
</gene>
<feature type="domain" description="Copper amine oxidase-like N-terminal" evidence="2">
    <location>
        <begin position="57"/>
        <end position="111"/>
    </location>
</feature>
<keyword evidence="1" id="KW-0732">Signal</keyword>
<organism evidence="3 4">
    <name type="scientific">Cohnella herbarum</name>
    <dbReference type="NCBI Taxonomy" id="2728023"/>
    <lineage>
        <taxon>Bacteria</taxon>
        <taxon>Bacillati</taxon>
        <taxon>Bacillota</taxon>
        <taxon>Bacilli</taxon>
        <taxon>Bacillales</taxon>
        <taxon>Paenibacillaceae</taxon>
        <taxon>Cohnella</taxon>
    </lineage>
</organism>
<dbReference type="InterPro" id="IPR012854">
    <property type="entry name" value="Cu_amine_oxidase-like_N"/>
</dbReference>
<dbReference type="RefSeq" id="WP_169280127.1">
    <property type="nucleotide sequence ID" value="NZ_CP051680.1"/>
</dbReference>
<evidence type="ECO:0000259" key="2">
    <source>
        <dbReference type="Pfam" id="PF07833"/>
    </source>
</evidence>
<dbReference type="AlphaFoldDB" id="A0A7Z2ZLG7"/>
<dbReference type="KEGG" id="cheb:HH215_12040"/>
<evidence type="ECO:0000256" key="1">
    <source>
        <dbReference type="SAM" id="SignalP"/>
    </source>
</evidence>
<dbReference type="EMBL" id="CP051680">
    <property type="protein sequence ID" value="QJD83840.1"/>
    <property type="molecule type" value="Genomic_DNA"/>
</dbReference>
<protein>
    <recommendedName>
        <fullName evidence="2">Copper amine oxidase-like N-terminal domain-containing protein</fullName>
    </recommendedName>
</protein>
<sequence length="244" mass="26998">MKKISFIVLLAATALLLMSAGAFAATKVTAIKAFLNGDIKFVKDGEDWRPKDDRGQEVLPISYNGTIYLPLRVIASAFNFPVAWEGSTQTVKLGEGSTVTNLYSKQVKAEFWSEKSYDIVDKKQLVFEGKQYNGAYAFAAENVGLGWYEGSPNLQLDFGKKYETLHLAMIGQSAMKVRVLNENKQQLAEEISLEEGKVTEIDIDLQGSQQAFVSAYDAANQAEKPLLYVLKDSYVTSDPLPTSR</sequence>
<feature type="chain" id="PRO_5031183242" description="Copper amine oxidase-like N-terminal domain-containing protein" evidence="1">
    <location>
        <begin position="25"/>
        <end position="244"/>
    </location>
</feature>
<feature type="signal peptide" evidence="1">
    <location>
        <begin position="1"/>
        <end position="24"/>
    </location>
</feature>
<dbReference type="Proteomes" id="UP000502248">
    <property type="component" value="Chromosome"/>
</dbReference>
<evidence type="ECO:0000313" key="4">
    <source>
        <dbReference type="Proteomes" id="UP000502248"/>
    </source>
</evidence>
<keyword evidence="4" id="KW-1185">Reference proteome</keyword>
<dbReference type="Pfam" id="PF07833">
    <property type="entry name" value="Cu_amine_oxidN1"/>
    <property type="match status" value="1"/>
</dbReference>
<proteinExistence type="predicted"/>
<evidence type="ECO:0000313" key="3">
    <source>
        <dbReference type="EMBL" id="QJD83840.1"/>
    </source>
</evidence>
<accession>A0A7Z2ZLG7</accession>
<reference evidence="3 4" key="1">
    <citation type="submission" date="2020-04" db="EMBL/GenBank/DDBJ databases">
        <title>Genome sequencing of novel species.</title>
        <authorList>
            <person name="Heo J."/>
            <person name="Kim S.-J."/>
            <person name="Kim J.-S."/>
            <person name="Hong S.-B."/>
            <person name="Kwon S.-W."/>
        </authorList>
    </citation>
    <scope>NUCLEOTIDE SEQUENCE [LARGE SCALE GENOMIC DNA]</scope>
    <source>
        <strain evidence="3 4">MFER-1</strain>
    </source>
</reference>
<name>A0A7Z2ZLG7_9BACL</name>